<feature type="transmembrane region" description="Helical" evidence="5">
    <location>
        <begin position="216"/>
        <end position="238"/>
    </location>
</feature>
<dbReference type="Pfam" id="PF00083">
    <property type="entry name" value="Sugar_tr"/>
    <property type="match status" value="1"/>
</dbReference>
<keyword evidence="2 5" id="KW-0812">Transmembrane</keyword>
<evidence type="ECO:0000256" key="5">
    <source>
        <dbReference type="SAM" id="Phobius"/>
    </source>
</evidence>
<dbReference type="GO" id="GO:0016020">
    <property type="term" value="C:membrane"/>
    <property type="evidence" value="ECO:0007669"/>
    <property type="project" value="UniProtKB-SubCell"/>
</dbReference>
<dbReference type="EMBL" id="HBUF01045312">
    <property type="protein sequence ID" value="CAG6619384.1"/>
    <property type="molecule type" value="Transcribed_RNA"/>
</dbReference>
<feature type="transmembrane region" description="Helical" evidence="5">
    <location>
        <begin position="422"/>
        <end position="442"/>
    </location>
</feature>
<feature type="transmembrane region" description="Helical" evidence="5">
    <location>
        <begin position="454"/>
        <end position="476"/>
    </location>
</feature>
<feature type="transmembrane region" description="Helical" evidence="5">
    <location>
        <begin position="158"/>
        <end position="176"/>
    </location>
</feature>
<feature type="transmembrane region" description="Helical" evidence="5">
    <location>
        <begin position="334"/>
        <end position="351"/>
    </location>
</feature>
<evidence type="ECO:0000256" key="4">
    <source>
        <dbReference type="ARBA" id="ARBA00023136"/>
    </source>
</evidence>
<dbReference type="CDD" id="cd17317">
    <property type="entry name" value="MFS_SLC22"/>
    <property type="match status" value="1"/>
</dbReference>
<feature type="transmembrane region" description="Helical" evidence="5">
    <location>
        <begin position="182"/>
        <end position="204"/>
    </location>
</feature>
<feature type="transmembrane region" description="Helical" evidence="5">
    <location>
        <begin position="25"/>
        <end position="46"/>
    </location>
</feature>
<dbReference type="InterPro" id="IPR005829">
    <property type="entry name" value="Sugar_transporter_CS"/>
</dbReference>
<dbReference type="InterPro" id="IPR036259">
    <property type="entry name" value="MFS_trans_sf"/>
</dbReference>
<evidence type="ECO:0000313" key="7">
    <source>
        <dbReference type="EMBL" id="CAG6619384.1"/>
    </source>
</evidence>
<dbReference type="PROSITE" id="PS00216">
    <property type="entry name" value="SUGAR_TRANSPORT_1"/>
    <property type="match status" value="2"/>
</dbReference>
<sequence length="547" mass="61263">MSVDQELEDLMSHLGEYGKYQRTQFILHSLGALTAGLHMLTLVTIAPTPEHRCAVPDVEVNGTELAWNSSEVLSWIHRDEGGKYQSCLMFDSYTNKTSKCNSWVYDHTYYTTSRTMDWNMVCDRRWMLAVAQMMYMFGVFTGAVTLGTLADKVGRKTIFYISAVMQLVLGILVAFVSEYYTFIVLEFMYGVFGSAGSYITGFVLTMELVGPTKRTFCGIIFQAVFAMGIMLVAVWGYFIRDRFYLQLIYGAHSLLLIGHWWLIDESPRWLWAQGRKLESIDIVDKAVKINRKGNLVDRKEFIANQDIKASAKSSEETSYGILDLFRTRNLRTKSLNVCLSWFANSLGYYGLSLSTGKMSGDPFILLFIMALVEMPSYTIVILLLDKAGRRFILSSFMIMGGTALMCAAYVPEEGFFLSPYILYIVFFGKFCIAGSFAVIYNYSAELFPTVLRNTGLGVGSMCARLSAALTPLIGLMDSFDKRIPMTIFASITLISGALGTLLPETVDKTMPQSLEDGEQFGIGDSCFTTGCFGRSKSKEKHIKLDDG</sequence>
<feature type="transmembrane region" description="Helical" evidence="5">
    <location>
        <begin position="363"/>
        <end position="384"/>
    </location>
</feature>
<keyword evidence="4 5" id="KW-0472">Membrane</keyword>
<evidence type="ECO:0000256" key="1">
    <source>
        <dbReference type="ARBA" id="ARBA00004141"/>
    </source>
</evidence>
<dbReference type="SUPFAM" id="SSF103473">
    <property type="entry name" value="MFS general substrate transporter"/>
    <property type="match status" value="1"/>
</dbReference>
<keyword evidence="3 5" id="KW-1133">Transmembrane helix</keyword>
<dbReference type="Gene3D" id="1.20.1250.20">
    <property type="entry name" value="MFS general substrate transporter like domains"/>
    <property type="match status" value="1"/>
</dbReference>
<evidence type="ECO:0000259" key="6">
    <source>
        <dbReference type="PROSITE" id="PS50850"/>
    </source>
</evidence>
<dbReference type="GO" id="GO:0022857">
    <property type="term" value="F:transmembrane transporter activity"/>
    <property type="evidence" value="ECO:0007669"/>
    <property type="project" value="InterPro"/>
</dbReference>
<dbReference type="InterPro" id="IPR005828">
    <property type="entry name" value="MFS_sugar_transport-like"/>
</dbReference>
<proteinExistence type="predicted"/>
<reference evidence="7" key="1">
    <citation type="submission" date="2021-05" db="EMBL/GenBank/DDBJ databases">
        <authorList>
            <person name="Alioto T."/>
            <person name="Alioto T."/>
            <person name="Gomez Garrido J."/>
        </authorList>
    </citation>
    <scope>NUCLEOTIDE SEQUENCE</scope>
</reference>
<protein>
    <submittedName>
        <fullName evidence="7">Organic cation transporter protein</fullName>
    </submittedName>
</protein>
<dbReference type="PROSITE" id="PS50850">
    <property type="entry name" value="MFS"/>
    <property type="match status" value="1"/>
</dbReference>
<feature type="transmembrane region" description="Helical" evidence="5">
    <location>
        <begin position="244"/>
        <end position="263"/>
    </location>
</feature>
<comment type="subcellular location">
    <subcellularLocation>
        <location evidence="1">Membrane</location>
        <topology evidence="1">Multi-pass membrane protein</topology>
    </subcellularLocation>
</comment>
<accession>A0A8D8LZQ5</accession>
<dbReference type="InterPro" id="IPR020846">
    <property type="entry name" value="MFS_dom"/>
</dbReference>
<dbReference type="EMBL" id="HBUF01508185">
    <property type="protein sequence ID" value="CAG6746161.1"/>
    <property type="molecule type" value="Transcribed_RNA"/>
</dbReference>
<dbReference type="PANTHER" id="PTHR24064">
    <property type="entry name" value="SOLUTE CARRIER FAMILY 22 MEMBER"/>
    <property type="match status" value="1"/>
</dbReference>
<dbReference type="EMBL" id="HBUF01344071">
    <property type="protein sequence ID" value="CAG6707360.1"/>
    <property type="molecule type" value="Transcribed_RNA"/>
</dbReference>
<feature type="domain" description="Major facilitator superfamily (MFS) profile" evidence="6">
    <location>
        <begin position="24"/>
        <end position="507"/>
    </location>
</feature>
<dbReference type="AlphaFoldDB" id="A0A8D8LZQ5"/>
<feature type="transmembrane region" description="Helical" evidence="5">
    <location>
        <begin position="126"/>
        <end position="146"/>
    </location>
</feature>
<dbReference type="EMBL" id="HBUF01190327">
    <property type="protein sequence ID" value="CAG6657995.1"/>
    <property type="molecule type" value="Transcribed_RNA"/>
</dbReference>
<name>A0A8D8LZQ5_9HEMI</name>
<evidence type="ECO:0000256" key="3">
    <source>
        <dbReference type="ARBA" id="ARBA00022989"/>
    </source>
</evidence>
<feature type="transmembrane region" description="Helical" evidence="5">
    <location>
        <begin position="391"/>
        <end position="410"/>
    </location>
</feature>
<feature type="transmembrane region" description="Helical" evidence="5">
    <location>
        <begin position="482"/>
        <end position="502"/>
    </location>
</feature>
<evidence type="ECO:0000256" key="2">
    <source>
        <dbReference type="ARBA" id="ARBA00022692"/>
    </source>
</evidence>
<organism evidence="7">
    <name type="scientific">Cacopsylla melanoneura</name>
    <dbReference type="NCBI Taxonomy" id="428564"/>
    <lineage>
        <taxon>Eukaryota</taxon>
        <taxon>Metazoa</taxon>
        <taxon>Ecdysozoa</taxon>
        <taxon>Arthropoda</taxon>
        <taxon>Hexapoda</taxon>
        <taxon>Insecta</taxon>
        <taxon>Pterygota</taxon>
        <taxon>Neoptera</taxon>
        <taxon>Paraneoptera</taxon>
        <taxon>Hemiptera</taxon>
        <taxon>Sternorrhyncha</taxon>
        <taxon>Psylloidea</taxon>
        <taxon>Psyllidae</taxon>
        <taxon>Psyllinae</taxon>
        <taxon>Cacopsylla</taxon>
    </lineage>
</organism>